<dbReference type="STRING" id="755732.Fluta_2695"/>
<dbReference type="InterPro" id="IPR025245">
    <property type="entry name" value="DUF4197"/>
</dbReference>
<keyword evidence="2" id="KW-1185">Reference proteome</keyword>
<dbReference type="PROSITE" id="PS51257">
    <property type="entry name" value="PROKAR_LIPOPROTEIN"/>
    <property type="match status" value="1"/>
</dbReference>
<dbReference type="KEGG" id="fte:Fluta_2695"/>
<protein>
    <recommendedName>
        <fullName evidence="3">DUF4197 domain-containing protein</fullName>
    </recommendedName>
</protein>
<proteinExistence type="predicted"/>
<organism evidence="1 2">
    <name type="scientific">Fluviicola taffensis (strain DSM 16823 / NCIMB 13979 / RW262)</name>
    <dbReference type="NCBI Taxonomy" id="755732"/>
    <lineage>
        <taxon>Bacteria</taxon>
        <taxon>Pseudomonadati</taxon>
        <taxon>Bacteroidota</taxon>
        <taxon>Flavobacteriia</taxon>
        <taxon>Flavobacteriales</taxon>
        <taxon>Crocinitomicaceae</taxon>
        <taxon>Fluviicola</taxon>
    </lineage>
</organism>
<gene>
    <name evidence="1" type="ordered locus">Fluta_2695</name>
</gene>
<evidence type="ECO:0008006" key="3">
    <source>
        <dbReference type="Google" id="ProtNLM"/>
    </source>
</evidence>
<evidence type="ECO:0000313" key="1">
    <source>
        <dbReference type="EMBL" id="AEA44676.1"/>
    </source>
</evidence>
<sequence length="247" mass="26626" precursor="true">MRKFTTILASGSLIISLAGCDTIKEAASTLNTGTGSTTAPALTNGEVISGLKEALTVGIQNSVNLTSVTDGFLKNDAIRLPFPQDAIKVKEKAMDWGLGTQVEKFETTLNRAAEEATKEALPIFKDAILGMSISDGFSILNGGEGAATKFLKDNTTTKLVEVFSPKVKEAISKVKLTEYWNPLITKYNSAMSLTGGQKINPDLNQYVTERAISGLFQMVEKEENKIRKDPAARVTDLLSKVFGSIKK</sequence>
<evidence type="ECO:0000313" key="2">
    <source>
        <dbReference type="Proteomes" id="UP000007463"/>
    </source>
</evidence>
<dbReference type="eggNOG" id="ENOG502Z7PK">
    <property type="taxonomic scope" value="Bacteria"/>
</dbReference>
<dbReference type="AlphaFoldDB" id="F2IG41"/>
<dbReference type="Pfam" id="PF13852">
    <property type="entry name" value="DUF4197"/>
    <property type="match status" value="1"/>
</dbReference>
<dbReference type="HOGENOM" id="CLU_085032_1_0_10"/>
<accession>F2IG41</accession>
<dbReference type="EMBL" id="CP002542">
    <property type="protein sequence ID" value="AEA44676.1"/>
    <property type="molecule type" value="Genomic_DNA"/>
</dbReference>
<reference evidence="2" key="2">
    <citation type="submission" date="2011-02" db="EMBL/GenBank/DDBJ databases">
        <title>The complete genome of Fluviicola taffensis DSM 16823.</title>
        <authorList>
            <consortium name="US DOE Joint Genome Institute (JGI-PGF)"/>
            <person name="Lucas S."/>
            <person name="Copeland A."/>
            <person name="Lapidus A."/>
            <person name="Bruce D."/>
            <person name="Goodwin L."/>
            <person name="Pitluck S."/>
            <person name="Kyrpides N."/>
            <person name="Mavromatis K."/>
            <person name="Ivanova N."/>
            <person name="Mikhailova N."/>
            <person name="Pagani I."/>
            <person name="Chertkov O."/>
            <person name="Detter J.C."/>
            <person name="Han C."/>
            <person name="Tapia R."/>
            <person name="Land M."/>
            <person name="Hauser L."/>
            <person name="Markowitz V."/>
            <person name="Cheng J.-F."/>
            <person name="Hugenholtz P."/>
            <person name="Woyke T."/>
            <person name="Wu D."/>
            <person name="Tindall B."/>
            <person name="Pomrenke H.G."/>
            <person name="Brambilla E."/>
            <person name="Klenk H.-P."/>
            <person name="Eisen J.A."/>
        </authorList>
    </citation>
    <scope>NUCLEOTIDE SEQUENCE [LARGE SCALE GENOMIC DNA]</scope>
    <source>
        <strain evidence="2">DSM 16823 / RW262 / RW262</strain>
    </source>
</reference>
<dbReference type="RefSeq" id="WP_013687445.1">
    <property type="nucleotide sequence ID" value="NC_015321.1"/>
</dbReference>
<dbReference type="Proteomes" id="UP000007463">
    <property type="component" value="Chromosome"/>
</dbReference>
<name>F2IG41_FLUTR</name>
<reference evidence="1 2" key="1">
    <citation type="journal article" date="2011" name="Stand. Genomic Sci.">
        <title>Complete genome sequence of the gliding freshwater bacterium Fluviicola taffensis type strain (RW262).</title>
        <authorList>
            <person name="Woyke T."/>
            <person name="Chertkov O."/>
            <person name="Lapidus A."/>
            <person name="Nolan M."/>
            <person name="Lucas S."/>
            <person name="Del Rio T.G."/>
            <person name="Tice H."/>
            <person name="Cheng J.F."/>
            <person name="Tapia R."/>
            <person name="Han C."/>
            <person name="Goodwin L."/>
            <person name="Pitluck S."/>
            <person name="Liolios K."/>
            <person name="Pagani I."/>
            <person name="Ivanova N."/>
            <person name="Huntemann M."/>
            <person name="Mavromatis K."/>
            <person name="Mikhailova N."/>
            <person name="Pati A."/>
            <person name="Chen A."/>
            <person name="Palaniappan K."/>
            <person name="Land M."/>
            <person name="Hauser L."/>
            <person name="Brambilla E.M."/>
            <person name="Rohde M."/>
            <person name="Mwirichia R."/>
            <person name="Sikorski J."/>
            <person name="Tindall B.J."/>
            <person name="Goker M."/>
            <person name="Bristow J."/>
            <person name="Eisen J.A."/>
            <person name="Markowitz V."/>
            <person name="Hugenholtz P."/>
            <person name="Klenk H.P."/>
            <person name="Kyrpides N.C."/>
        </authorList>
    </citation>
    <scope>NUCLEOTIDE SEQUENCE [LARGE SCALE GENOMIC DNA]</scope>
    <source>
        <strain evidence="2">DSM 16823 / RW262 / RW262</strain>
    </source>
</reference>